<comment type="catalytic activity">
    <reaction evidence="16">
        <text>(S)-lactate + 2 Fe(III)-[cytochrome c] = 2 Fe(II)-[cytochrome c] + pyruvate + 2 H(+)</text>
        <dbReference type="Rhea" id="RHEA:19909"/>
        <dbReference type="Rhea" id="RHEA-COMP:10350"/>
        <dbReference type="Rhea" id="RHEA-COMP:14399"/>
        <dbReference type="ChEBI" id="CHEBI:15361"/>
        <dbReference type="ChEBI" id="CHEBI:15378"/>
        <dbReference type="ChEBI" id="CHEBI:16651"/>
        <dbReference type="ChEBI" id="CHEBI:29033"/>
        <dbReference type="ChEBI" id="CHEBI:29034"/>
        <dbReference type="EC" id="1.1.2.3"/>
    </reaction>
    <physiologicalReaction direction="left-to-right" evidence="16">
        <dbReference type="Rhea" id="RHEA:19910"/>
    </physiologicalReaction>
</comment>
<keyword evidence="13" id="KW-0560">Oxidoreductase</keyword>
<dbReference type="GO" id="GO:0004460">
    <property type="term" value="F:L-lactate dehydrogenase (cytochrome) activity"/>
    <property type="evidence" value="ECO:0007669"/>
    <property type="project" value="UniProtKB-EC"/>
</dbReference>
<dbReference type="PROSITE" id="PS00557">
    <property type="entry name" value="FMN_HYDROXY_ACID_DH_1"/>
    <property type="match status" value="1"/>
</dbReference>
<dbReference type="Pfam" id="PF00173">
    <property type="entry name" value="Cyt-b5"/>
    <property type="match status" value="1"/>
</dbReference>
<evidence type="ECO:0000256" key="23">
    <source>
        <dbReference type="ARBA" id="ARBA00078938"/>
    </source>
</evidence>
<evidence type="ECO:0000256" key="20">
    <source>
        <dbReference type="ARBA" id="ARBA00068515"/>
    </source>
</evidence>
<evidence type="ECO:0000256" key="6">
    <source>
        <dbReference type="ARBA" id="ARBA00022617"/>
    </source>
</evidence>
<keyword evidence="10" id="KW-0479">Metal-binding</keyword>
<evidence type="ECO:0000256" key="14">
    <source>
        <dbReference type="ARBA" id="ARBA00023004"/>
    </source>
</evidence>
<dbReference type="PROSITE" id="PS51349">
    <property type="entry name" value="FMN_HYDROXY_ACID_DH_2"/>
    <property type="match status" value="1"/>
</dbReference>
<comment type="cofactor">
    <cofactor evidence="1">
        <name>FMN</name>
        <dbReference type="ChEBI" id="CHEBI:58210"/>
    </cofactor>
</comment>
<accession>G0V5U7</accession>
<evidence type="ECO:0000256" key="13">
    <source>
        <dbReference type="ARBA" id="ARBA00023002"/>
    </source>
</evidence>
<dbReference type="STRING" id="1064592.G0V5U7"/>
<evidence type="ECO:0000256" key="4">
    <source>
        <dbReference type="ARBA" id="ARBA00011881"/>
    </source>
</evidence>
<evidence type="ECO:0000256" key="5">
    <source>
        <dbReference type="ARBA" id="ARBA00022448"/>
    </source>
</evidence>
<feature type="domain" description="FMN hydroxy acid dehydrogenase" evidence="25">
    <location>
        <begin position="201"/>
        <end position="580"/>
    </location>
</feature>
<dbReference type="HOGENOM" id="CLU_020639_1_1_1"/>
<feature type="domain" description="Cytochrome b5 heme-binding" evidence="24">
    <location>
        <begin position="92"/>
        <end position="169"/>
    </location>
</feature>
<dbReference type="InParanoid" id="G0V5U7"/>
<organism evidence="26 27">
    <name type="scientific">Naumovozyma castellii</name>
    <name type="common">Yeast</name>
    <name type="synonym">Saccharomyces castellii</name>
    <dbReference type="NCBI Taxonomy" id="27288"/>
    <lineage>
        <taxon>Eukaryota</taxon>
        <taxon>Fungi</taxon>
        <taxon>Dikarya</taxon>
        <taxon>Ascomycota</taxon>
        <taxon>Saccharomycotina</taxon>
        <taxon>Saccharomycetes</taxon>
        <taxon>Saccharomycetales</taxon>
        <taxon>Saccharomycetaceae</taxon>
        <taxon>Naumovozyma</taxon>
    </lineage>
</organism>
<dbReference type="RefSeq" id="XP_003673226.1">
    <property type="nucleotide sequence ID" value="XM_003673178.1"/>
</dbReference>
<gene>
    <name evidence="26" type="primary">NCAS0A02770</name>
    <name evidence="26" type="ordered locus">NCAS_0A02770</name>
</gene>
<evidence type="ECO:0000259" key="25">
    <source>
        <dbReference type="PROSITE" id="PS51349"/>
    </source>
</evidence>
<evidence type="ECO:0000256" key="9">
    <source>
        <dbReference type="ARBA" id="ARBA00022660"/>
    </source>
</evidence>
<comment type="similarity">
    <text evidence="18">In the N-terminal section; belongs to the cytochrome b5 family.</text>
</comment>
<evidence type="ECO:0000256" key="8">
    <source>
        <dbReference type="ARBA" id="ARBA00022643"/>
    </source>
</evidence>
<dbReference type="GeneID" id="96900324"/>
<dbReference type="PANTHER" id="PTHR10578">
    <property type="entry name" value="S -2-HYDROXY-ACID OXIDASE-RELATED"/>
    <property type="match status" value="1"/>
</dbReference>
<evidence type="ECO:0000256" key="16">
    <source>
        <dbReference type="ARBA" id="ARBA00052399"/>
    </source>
</evidence>
<evidence type="ECO:0000256" key="15">
    <source>
        <dbReference type="ARBA" id="ARBA00023128"/>
    </source>
</evidence>
<dbReference type="FunFam" id="3.10.120.10:FF:000009">
    <property type="entry name" value="Cytochrome b2, mitochondrial, putative"/>
    <property type="match status" value="1"/>
</dbReference>
<keyword evidence="15" id="KW-0496">Mitochondrion</keyword>
<evidence type="ECO:0000256" key="21">
    <source>
        <dbReference type="ARBA" id="ARBA00075949"/>
    </source>
</evidence>
<evidence type="ECO:0000256" key="3">
    <source>
        <dbReference type="ARBA" id="ARBA00004569"/>
    </source>
</evidence>
<dbReference type="InterPro" id="IPR037396">
    <property type="entry name" value="FMN_HAD"/>
</dbReference>
<dbReference type="FunFam" id="3.20.20.70:FF:000062">
    <property type="entry name" value="Cytochrome b2, mitochondrial, putative"/>
    <property type="match status" value="1"/>
</dbReference>
<dbReference type="PROSITE" id="PS50255">
    <property type="entry name" value="CYTOCHROME_B5_2"/>
    <property type="match status" value="1"/>
</dbReference>
<sequence>MLLFIKTSKLKLPKRLLSNFRKTCISPSRNYSRKQTQSFRTVEEYYKAFYKRKYEQTFLWGIPFATVLTLLINQYHTTNIQNDVKLELSSTKSPISTDEVTKHNSENDCWIVINGQVYDLTSFMSIHPGGSDIIKLNAGKDVSAIFNPLHAPNAIERFLPPECYLGPLQGTMPKELICDPYTPGESKEDIARKLKLRNKLPPLESIINLYDFEMIASKILSNQAWAYYSSGSDDEISYRENHSAYNRIFFKPKVLVDVSQVDLKTEMLGSIVDVPFYATATALCKLGNPEGGEMDIARGCGQGDTKVVQMISTLASCSVDEVVNAAPSKDQIQWYQVYVNSDRNITKEMIKHVEELGVKALFVTVDAPYMGTREKDLKIKFSNSTQGAKIMKTRMDAVVNNDKEEEETADVTAGASRTLSKFIDPSLTWNDIRELKKWTKLPVVIKGVQRSEDVIKAAELGVEGVVLSNHGGRQLDYSRPPIEVLAETVPILKERNLEGKLELFIDGGVRRGTDVIKALCLGAKGVGLGRPFLYSNSCYGKDGVERAIDILKKEIEMSMKLLGVTSIKELTPELLDTSSLKIRSANLPHDILFDNLYQNPTYIKFLDGE</sequence>
<proteinExistence type="inferred from homology"/>
<protein>
    <recommendedName>
        <fullName evidence="20">L-lactate dehydrogenase (cytochrome)</fullName>
        <ecNumber evidence="19">1.1.2.3</ecNumber>
    </recommendedName>
    <alternativeName>
        <fullName evidence="22">Cytochrome b2</fullName>
    </alternativeName>
    <alternativeName>
        <fullName evidence="21">Flavocytochrome b2</fullName>
    </alternativeName>
    <alternativeName>
        <fullName evidence="23">L-lactate ferricytochrome c oxidoreductase</fullName>
    </alternativeName>
</protein>
<evidence type="ECO:0000256" key="10">
    <source>
        <dbReference type="ARBA" id="ARBA00022723"/>
    </source>
</evidence>
<dbReference type="InterPro" id="IPR008259">
    <property type="entry name" value="FMN_hydac_DH_AS"/>
</dbReference>
<evidence type="ECO:0000256" key="2">
    <source>
        <dbReference type="ARBA" id="ARBA00001970"/>
    </source>
</evidence>
<evidence type="ECO:0000256" key="17">
    <source>
        <dbReference type="ARBA" id="ARBA00061137"/>
    </source>
</evidence>
<dbReference type="SUPFAM" id="SSF55856">
    <property type="entry name" value="Cytochrome b5-like heme/steroid binding domain"/>
    <property type="match status" value="1"/>
</dbReference>
<dbReference type="EMBL" id="HE576752">
    <property type="protein sequence ID" value="CCC66835.1"/>
    <property type="molecule type" value="Genomic_DNA"/>
</dbReference>
<evidence type="ECO:0000256" key="18">
    <source>
        <dbReference type="ARBA" id="ARBA00061589"/>
    </source>
</evidence>
<dbReference type="InterPro" id="IPR036400">
    <property type="entry name" value="Cyt_B5-like_heme/steroid_sf"/>
</dbReference>
<dbReference type="InterPro" id="IPR037458">
    <property type="entry name" value="L-MDH/L-LDH_FMN-bd"/>
</dbReference>
<dbReference type="GO" id="GO:0006089">
    <property type="term" value="P:lactate metabolic process"/>
    <property type="evidence" value="ECO:0007669"/>
    <property type="project" value="TreeGrafter"/>
</dbReference>
<dbReference type="Proteomes" id="UP000001640">
    <property type="component" value="Chromosome 1"/>
</dbReference>
<dbReference type="eggNOG" id="KOG0537">
    <property type="taxonomic scope" value="Eukaryota"/>
</dbReference>
<keyword evidence="5" id="KW-0813">Transport</keyword>
<keyword evidence="8" id="KW-0288">FMN</keyword>
<dbReference type="InterPro" id="IPR018506">
    <property type="entry name" value="Cyt_B5_heme-BS"/>
</dbReference>
<dbReference type="SUPFAM" id="SSF51395">
    <property type="entry name" value="FMN-linked oxidoreductases"/>
    <property type="match status" value="1"/>
</dbReference>
<evidence type="ECO:0000256" key="12">
    <source>
        <dbReference type="ARBA" id="ARBA00022982"/>
    </source>
</evidence>
<evidence type="ECO:0000256" key="22">
    <source>
        <dbReference type="ARBA" id="ARBA00078774"/>
    </source>
</evidence>
<dbReference type="Gene3D" id="3.10.120.10">
    <property type="entry name" value="Cytochrome b5-like heme/steroid binding domain"/>
    <property type="match status" value="1"/>
</dbReference>
<dbReference type="InterPro" id="IPR013785">
    <property type="entry name" value="Aldolase_TIM"/>
</dbReference>
<keyword evidence="6" id="KW-0349">Heme</keyword>
<comment type="subunit">
    <text evidence="4">Homotetramer.</text>
</comment>
<dbReference type="OMA" id="FHAKDVF"/>
<dbReference type="PANTHER" id="PTHR10578:SF148">
    <property type="entry name" value="L-LACTATE DEHYDROGENASE (CYTOCHROME)"/>
    <property type="match status" value="1"/>
</dbReference>
<evidence type="ECO:0000256" key="11">
    <source>
        <dbReference type="ARBA" id="ARBA00022946"/>
    </source>
</evidence>
<keyword evidence="27" id="KW-1185">Reference proteome</keyword>
<dbReference type="GO" id="GO:0020037">
    <property type="term" value="F:heme binding"/>
    <property type="evidence" value="ECO:0007669"/>
    <property type="project" value="InterPro"/>
</dbReference>
<dbReference type="InterPro" id="IPR001199">
    <property type="entry name" value="Cyt_B5-like_heme/steroid-bd"/>
</dbReference>
<dbReference type="Gene3D" id="3.20.20.70">
    <property type="entry name" value="Aldolase class I"/>
    <property type="match status" value="1"/>
</dbReference>
<keyword evidence="7" id="KW-0285">Flavoprotein</keyword>
<dbReference type="OrthoDB" id="1925334at2759"/>
<dbReference type="GO" id="GO:0005758">
    <property type="term" value="C:mitochondrial intermembrane space"/>
    <property type="evidence" value="ECO:0007669"/>
    <property type="project" value="UniProtKB-SubCell"/>
</dbReference>
<evidence type="ECO:0000256" key="1">
    <source>
        <dbReference type="ARBA" id="ARBA00001917"/>
    </source>
</evidence>
<evidence type="ECO:0000256" key="19">
    <source>
        <dbReference type="ARBA" id="ARBA00066458"/>
    </source>
</evidence>
<dbReference type="GO" id="GO:0046872">
    <property type="term" value="F:metal ion binding"/>
    <property type="evidence" value="ECO:0007669"/>
    <property type="project" value="UniProtKB-KW"/>
</dbReference>
<dbReference type="eggNOG" id="KOG0538">
    <property type="taxonomic scope" value="Eukaryota"/>
</dbReference>
<keyword evidence="9" id="KW-0679">Respiratory chain</keyword>
<keyword evidence="11" id="KW-0809">Transit peptide</keyword>
<dbReference type="InterPro" id="IPR000262">
    <property type="entry name" value="FMN-dep_DH"/>
</dbReference>
<name>G0V5U7_NAUCA</name>
<reference evidence="26 27" key="1">
    <citation type="journal article" date="2011" name="Proc. Natl. Acad. Sci. U.S.A.">
        <title>Evolutionary erosion of yeast sex chromosomes by mating-type switching accidents.</title>
        <authorList>
            <person name="Gordon J.L."/>
            <person name="Armisen D."/>
            <person name="Proux-Wera E."/>
            <person name="Oheigeartaigh S.S."/>
            <person name="Byrne K.P."/>
            <person name="Wolfe K.H."/>
        </authorList>
    </citation>
    <scope>NUCLEOTIDE SEQUENCE [LARGE SCALE GENOMIC DNA]</scope>
    <source>
        <strain evidence="27">ATCC 76901 / BCRC 22586 / CBS 4309 / NBRC 1992 / NRRL Y-12630</strain>
    </source>
</reference>
<reference key="2">
    <citation type="submission" date="2011-08" db="EMBL/GenBank/DDBJ databases">
        <title>Genome sequence of Naumovozyma castellii.</title>
        <authorList>
            <person name="Gordon J.L."/>
            <person name="Armisen D."/>
            <person name="Proux-Wera E."/>
            <person name="OhEigeartaigh S.S."/>
            <person name="Byrne K.P."/>
            <person name="Wolfe K.H."/>
        </authorList>
    </citation>
    <scope>NUCLEOTIDE SEQUENCE</scope>
    <source>
        <strain>Type strain:CBS 4309</strain>
    </source>
</reference>
<dbReference type="SMART" id="SM01117">
    <property type="entry name" value="Cyt-b5"/>
    <property type="match status" value="1"/>
</dbReference>
<dbReference type="KEGG" id="ncs:NCAS_0A02770"/>
<dbReference type="EC" id="1.1.2.3" evidence="19"/>
<evidence type="ECO:0000313" key="27">
    <source>
        <dbReference type="Proteomes" id="UP000001640"/>
    </source>
</evidence>
<comment type="similarity">
    <text evidence="17">In the C-terminal section; belongs to the FMN-dependent alpha-hydroxy acid dehydrogenase family.</text>
</comment>
<dbReference type="PROSITE" id="PS00191">
    <property type="entry name" value="CYTOCHROME_B5_1"/>
    <property type="match status" value="1"/>
</dbReference>
<evidence type="ECO:0000259" key="24">
    <source>
        <dbReference type="PROSITE" id="PS50255"/>
    </source>
</evidence>
<dbReference type="FunCoup" id="G0V5U7">
    <property type="interactions" value="391"/>
</dbReference>
<evidence type="ECO:0000256" key="7">
    <source>
        <dbReference type="ARBA" id="ARBA00022630"/>
    </source>
</evidence>
<evidence type="ECO:0000313" key="26">
    <source>
        <dbReference type="EMBL" id="CCC66835.1"/>
    </source>
</evidence>
<dbReference type="CDD" id="cd02922">
    <property type="entry name" value="FCB2_FMN"/>
    <property type="match status" value="1"/>
</dbReference>
<dbReference type="AlphaFoldDB" id="G0V5U7"/>
<keyword evidence="14" id="KW-0408">Iron</keyword>
<comment type="subcellular location">
    <subcellularLocation>
        <location evidence="3">Mitochondrion intermembrane space</location>
    </subcellularLocation>
</comment>
<keyword evidence="12" id="KW-0249">Electron transport</keyword>
<comment type="cofactor">
    <cofactor evidence="2">
        <name>heme b</name>
        <dbReference type="ChEBI" id="CHEBI:60344"/>
    </cofactor>
</comment>
<dbReference type="Pfam" id="PF01070">
    <property type="entry name" value="FMN_dh"/>
    <property type="match status" value="1"/>
</dbReference>